<dbReference type="GeneID" id="54547872"/>
<evidence type="ECO:0000313" key="2">
    <source>
        <dbReference type="Proteomes" id="UP000800097"/>
    </source>
</evidence>
<gene>
    <name evidence="1" type="ORF">EI97DRAFT_321837</name>
</gene>
<name>A0A6A6JJI2_WESOR</name>
<dbReference type="Proteomes" id="UP000800097">
    <property type="component" value="Unassembled WGS sequence"/>
</dbReference>
<organism evidence="1 2">
    <name type="scientific">Westerdykella ornata</name>
    <dbReference type="NCBI Taxonomy" id="318751"/>
    <lineage>
        <taxon>Eukaryota</taxon>
        <taxon>Fungi</taxon>
        <taxon>Dikarya</taxon>
        <taxon>Ascomycota</taxon>
        <taxon>Pezizomycotina</taxon>
        <taxon>Dothideomycetes</taxon>
        <taxon>Pleosporomycetidae</taxon>
        <taxon>Pleosporales</taxon>
        <taxon>Sporormiaceae</taxon>
        <taxon>Westerdykella</taxon>
    </lineage>
</organism>
<accession>A0A6A6JJI2</accession>
<protein>
    <submittedName>
        <fullName evidence="1">Uncharacterized protein</fullName>
    </submittedName>
</protein>
<evidence type="ECO:0000313" key="1">
    <source>
        <dbReference type="EMBL" id="KAF2276800.1"/>
    </source>
</evidence>
<dbReference type="AlphaFoldDB" id="A0A6A6JJI2"/>
<keyword evidence="2" id="KW-1185">Reference proteome</keyword>
<proteinExistence type="predicted"/>
<sequence>MVATRRMEAGSTCVPTCAFEPSAGPSQACYIGSAMLVTYPMIYFFHYRIIGLKLPSITMAGRVLILTANHWRPRSSTGIVTTSNSSFRTSELSSFDPEIRRCKGPRCAFPVIRTIFLRVVSVTIGTSSASQYNEKEFGPETENGK</sequence>
<reference evidence="1" key="1">
    <citation type="journal article" date="2020" name="Stud. Mycol.">
        <title>101 Dothideomycetes genomes: a test case for predicting lifestyles and emergence of pathogens.</title>
        <authorList>
            <person name="Haridas S."/>
            <person name="Albert R."/>
            <person name="Binder M."/>
            <person name="Bloem J."/>
            <person name="Labutti K."/>
            <person name="Salamov A."/>
            <person name="Andreopoulos B."/>
            <person name="Baker S."/>
            <person name="Barry K."/>
            <person name="Bills G."/>
            <person name="Bluhm B."/>
            <person name="Cannon C."/>
            <person name="Castanera R."/>
            <person name="Culley D."/>
            <person name="Daum C."/>
            <person name="Ezra D."/>
            <person name="Gonzalez J."/>
            <person name="Henrissat B."/>
            <person name="Kuo A."/>
            <person name="Liang C."/>
            <person name="Lipzen A."/>
            <person name="Lutzoni F."/>
            <person name="Magnuson J."/>
            <person name="Mondo S."/>
            <person name="Nolan M."/>
            <person name="Ohm R."/>
            <person name="Pangilinan J."/>
            <person name="Park H.-J."/>
            <person name="Ramirez L."/>
            <person name="Alfaro M."/>
            <person name="Sun H."/>
            <person name="Tritt A."/>
            <person name="Yoshinaga Y."/>
            <person name="Zwiers L.-H."/>
            <person name="Turgeon B."/>
            <person name="Goodwin S."/>
            <person name="Spatafora J."/>
            <person name="Crous P."/>
            <person name="Grigoriev I."/>
        </authorList>
    </citation>
    <scope>NUCLEOTIDE SEQUENCE</scope>
    <source>
        <strain evidence="1">CBS 379.55</strain>
    </source>
</reference>
<dbReference type="RefSeq" id="XP_033654339.1">
    <property type="nucleotide sequence ID" value="XM_033794697.1"/>
</dbReference>
<dbReference type="EMBL" id="ML986492">
    <property type="protein sequence ID" value="KAF2276800.1"/>
    <property type="molecule type" value="Genomic_DNA"/>
</dbReference>